<dbReference type="InterPro" id="IPR004089">
    <property type="entry name" value="MCPsignal_dom"/>
</dbReference>
<evidence type="ECO:0000256" key="3">
    <source>
        <dbReference type="ARBA" id="ARBA00022692"/>
    </source>
</evidence>
<dbReference type="GO" id="GO:0004888">
    <property type="term" value="F:transmembrane signaling receptor activity"/>
    <property type="evidence" value="ECO:0007669"/>
    <property type="project" value="InterPro"/>
</dbReference>
<evidence type="ECO:0000256" key="7">
    <source>
        <dbReference type="ARBA" id="ARBA00029447"/>
    </source>
</evidence>
<dbReference type="PANTHER" id="PTHR32089">
    <property type="entry name" value="METHYL-ACCEPTING CHEMOTAXIS PROTEIN MCPB"/>
    <property type="match status" value="1"/>
</dbReference>
<dbReference type="Gene3D" id="3.30.450.20">
    <property type="entry name" value="PAS domain"/>
    <property type="match status" value="1"/>
</dbReference>
<keyword evidence="9" id="KW-1185">Reference proteome</keyword>
<evidence type="ECO:0000256" key="5">
    <source>
        <dbReference type="ARBA" id="ARBA00023136"/>
    </source>
</evidence>
<evidence type="ECO:0000313" key="8">
    <source>
        <dbReference type="EMBL" id="CAB1368145.1"/>
    </source>
</evidence>
<dbReference type="GO" id="GO:0005886">
    <property type="term" value="C:plasma membrane"/>
    <property type="evidence" value="ECO:0007669"/>
    <property type="project" value="UniProtKB-SubCell"/>
</dbReference>
<dbReference type="SMART" id="SM00283">
    <property type="entry name" value="MA"/>
    <property type="match status" value="1"/>
</dbReference>
<protein>
    <submittedName>
        <fullName evidence="8">Chemotaxis sensory transducer</fullName>
    </submittedName>
</protein>
<dbReference type="PROSITE" id="PS50885">
    <property type="entry name" value="HAMP"/>
    <property type="match status" value="1"/>
</dbReference>
<comment type="similarity">
    <text evidence="7">Belongs to the methyl-accepting chemotaxis (MCP) protein family.</text>
</comment>
<dbReference type="GO" id="GO:0007165">
    <property type="term" value="P:signal transduction"/>
    <property type="evidence" value="ECO:0007669"/>
    <property type="project" value="UniProtKB-KW"/>
</dbReference>
<dbReference type="SMART" id="SM00304">
    <property type="entry name" value="HAMP"/>
    <property type="match status" value="1"/>
</dbReference>
<dbReference type="OrthoDB" id="5298972at2"/>
<dbReference type="RefSeq" id="WP_145771736.1">
    <property type="nucleotide sequence ID" value="NZ_LR778301.1"/>
</dbReference>
<dbReference type="AlphaFoldDB" id="A0A6S6XTR5"/>
<keyword evidence="6" id="KW-0807">Transducer</keyword>
<dbReference type="InterPro" id="IPR033480">
    <property type="entry name" value="sCache_2"/>
</dbReference>
<dbReference type="InterPro" id="IPR004010">
    <property type="entry name" value="Double_Cache_2"/>
</dbReference>
<dbReference type="PANTHER" id="PTHR32089:SF119">
    <property type="entry name" value="METHYL-ACCEPTING CHEMOTAXIS PROTEIN CTPL"/>
    <property type="match status" value="1"/>
</dbReference>
<dbReference type="SMART" id="SM01049">
    <property type="entry name" value="Cache_2"/>
    <property type="match status" value="1"/>
</dbReference>
<evidence type="ECO:0000256" key="1">
    <source>
        <dbReference type="ARBA" id="ARBA00004651"/>
    </source>
</evidence>
<dbReference type="CDD" id="cd11386">
    <property type="entry name" value="MCP_signal"/>
    <property type="match status" value="1"/>
</dbReference>
<keyword evidence="3" id="KW-0812">Transmembrane</keyword>
<dbReference type="Pfam" id="PF00015">
    <property type="entry name" value="MCPsignal"/>
    <property type="match status" value="1"/>
</dbReference>
<evidence type="ECO:0000256" key="4">
    <source>
        <dbReference type="ARBA" id="ARBA00022989"/>
    </source>
</evidence>
<dbReference type="CDD" id="cd06225">
    <property type="entry name" value="HAMP"/>
    <property type="match status" value="1"/>
</dbReference>
<name>A0A6S6XTR5_9PROT</name>
<organism evidence="8 9">
    <name type="scientific">Denitratisoma oestradiolicum</name>
    <dbReference type="NCBI Taxonomy" id="311182"/>
    <lineage>
        <taxon>Bacteria</taxon>
        <taxon>Pseudomonadati</taxon>
        <taxon>Pseudomonadota</taxon>
        <taxon>Betaproteobacteria</taxon>
        <taxon>Nitrosomonadales</taxon>
        <taxon>Sterolibacteriaceae</taxon>
        <taxon>Denitratisoma</taxon>
    </lineage>
</organism>
<gene>
    <name evidence="8" type="ORF">DENOEST_0980</name>
</gene>
<dbReference type="SUPFAM" id="SSF58104">
    <property type="entry name" value="Methyl-accepting chemotaxis protein (MCP) signaling domain"/>
    <property type="match status" value="1"/>
</dbReference>
<sequence>MILPSTLRSKLLLVLLLSVLGLVLVTLSALIAERSTLMEDRKVKTRHLVEAATGILTHFHGLQLAGQMTEEEAKSTALATVKSLRYETSEYFWINDMTPRMIMHPIKPELDNQDLSDFKDPNGKRLFMEFVNAVKKDGAGFVDYAWPKPGFDAPVPKISYVSGFQPWGWVLGSGIYLDDVQQIFRERALILAGMTLIALILIGSMLFFLVRNITGSIDDINRAMRSIEQSKDLSSRVKVSGHSELTEMAQTFNRMVGSFQEIIQQAIANSQEVMALASRLAGAANHVAISSSEQNEASSAMAAALEQTKASIAQVASNSDQAREIAETAGTLSTDGERIVHDAADEMTKIATAVQDSAGKIEALGQMSEQISSIINVIKEIADQTNLLALNAAIEAARAGEQGRGFAVVADEVRKLAERTTLSTQEIGRMIGSIQSSTAEAVRSMGEGSARVEDGVTLARNAGSSMAQIREGAHRVIGAVSDIAHALAEQEIATRLVVENVDRIVVMADRNCAETAEIAGSAERMEYLARAQQAALSQFKA</sequence>
<dbReference type="InterPro" id="IPR004090">
    <property type="entry name" value="Chemotax_Me-accpt_rcpt"/>
</dbReference>
<proteinExistence type="inferred from homology"/>
<dbReference type="Pfam" id="PF00672">
    <property type="entry name" value="HAMP"/>
    <property type="match status" value="1"/>
</dbReference>
<reference evidence="8 9" key="1">
    <citation type="submission" date="2020-03" db="EMBL/GenBank/DDBJ databases">
        <authorList>
            <consortium name="Genoscope - CEA"/>
            <person name="William W."/>
        </authorList>
    </citation>
    <scope>NUCLEOTIDE SEQUENCE [LARGE SCALE GENOMIC DNA]</scope>
    <source>
        <strain evidence="9">DSM 16959</strain>
    </source>
</reference>
<accession>A0A6S6XTR5</accession>
<comment type="subcellular location">
    <subcellularLocation>
        <location evidence="1">Cell membrane</location>
        <topology evidence="1">Multi-pass membrane protein</topology>
    </subcellularLocation>
</comment>
<dbReference type="EMBL" id="LR778301">
    <property type="protein sequence ID" value="CAB1368145.1"/>
    <property type="molecule type" value="Genomic_DNA"/>
</dbReference>
<dbReference type="FunFam" id="1.10.287.950:FF:000001">
    <property type="entry name" value="Methyl-accepting chemotaxis sensory transducer"/>
    <property type="match status" value="1"/>
</dbReference>
<dbReference type="PROSITE" id="PS50111">
    <property type="entry name" value="CHEMOTAXIS_TRANSDUC_2"/>
    <property type="match status" value="1"/>
</dbReference>
<dbReference type="Gene3D" id="1.10.287.950">
    <property type="entry name" value="Methyl-accepting chemotaxis protein"/>
    <property type="match status" value="1"/>
</dbReference>
<evidence type="ECO:0000256" key="6">
    <source>
        <dbReference type="ARBA" id="ARBA00023224"/>
    </source>
</evidence>
<dbReference type="GO" id="GO:0006935">
    <property type="term" value="P:chemotaxis"/>
    <property type="evidence" value="ECO:0007669"/>
    <property type="project" value="InterPro"/>
</dbReference>
<dbReference type="Pfam" id="PF08269">
    <property type="entry name" value="dCache_2"/>
    <property type="match status" value="1"/>
</dbReference>
<keyword evidence="4" id="KW-1133">Transmembrane helix</keyword>
<evidence type="ECO:0000313" key="9">
    <source>
        <dbReference type="Proteomes" id="UP000515733"/>
    </source>
</evidence>
<dbReference type="KEGG" id="doe:DENOEST_0980"/>
<keyword evidence="2" id="KW-1003">Cell membrane</keyword>
<dbReference type="PRINTS" id="PR00260">
    <property type="entry name" value="CHEMTRNSDUCR"/>
</dbReference>
<evidence type="ECO:0000256" key="2">
    <source>
        <dbReference type="ARBA" id="ARBA00022475"/>
    </source>
</evidence>
<dbReference type="Proteomes" id="UP000515733">
    <property type="component" value="Chromosome"/>
</dbReference>
<dbReference type="InterPro" id="IPR003660">
    <property type="entry name" value="HAMP_dom"/>
</dbReference>
<keyword evidence="5" id="KW-0472">Membrane</keyword>